<comment type="caution">
    <text evidence="3">The sequence shown here is derived from an EMBL/GenBank/DDBJ whole genome shotgun (WGS) entry which is preliminary data.</text>
</comment>
<reference evidence="3 4" key="1">
    <citation type="submission" date="2020-08" db="EMBL/GenBank/DDBJ databases">
        <title>Functional genomics of gut bacteria from endangered species of beetles.</title>
        <authorList>
            <person name="Carlos-Shanley C."/>
        </authorList>
    </citation>
    <scope>NUCLEOTIDE SEQUENCE [LARGE SCALE GENOMIC DNA]</scope>
    <source>
        <strain evidence="3 4">S00239</strain>
    </source>
</reference>
<evidence type="ECO:0000313" key="3">
    <source>
        <dbReference type="EMBL" id="MBB4845863.1"/>
    </source>
</evidence>
<accession>A0A840LGX8</accession>
<proteinExistence type="predicted"/>
<organism evidence="3 4">
    <name type="scientific">Roseateles oligotrophus</name>
    <dbReference type="NCBI Taxonomy" id="1769250"/>
    <lineage>
        <taxon>Bacteria</taxon>
        <taxon>Pseudomonadati</taxon>
        <taxon>Pseudomonadota</taxon>
        <taxon>Betaproteobacteria</taxon>
        <taxon>Burkholderiales</taxon>
        <taxon>Sphaerotilaceae</taxon>
        <taxon>Roseateles</taxon>
    </lineage>
</organism>
<dbReference type="SUPFAM" id="SSF51735">
    <property type="entry name" value="NAD(P)-binding Rossmann-fold domains"/>
    <property type="match status" value="1"/>
</dbReference>
<dbReference type="RefSeq" id="WP_348648745.1">
    <property type="nucleotide sequence ID" value="NZ_JACHLP010000012.1"/>
</dbReference>
<dbReference type="EMBL" id="JACHLP010000012">
    <property type="protein sequence ID" value="MBB4845863.1"/>
    <property type="molecule type" value="Genomic_DNA"/>
</dbReference>
<dbReference type="Pfam" id="PF13478">
    <property type="entry name" value="XdhC_C"/>
    <property type="match status" value="1"/>
</dbReference>
<dbReference type="Pfam" id="PF02625">
    <property type="entry name" value="XdhC_CoxI"/>
    <property type="match status" value="1"/>
</dbReference>
<dbReference type="InterPro" id="IPR052698">
    <property type="entry name" value="MoCofactor_Util/Proc"/>
</dbReference>
<dbReference type="NCBIfam" id="TIGR02964">
    <property type="entry name" value="xanthine_xdhC"/>
    <property type="match status" value="1"/>
</dbReference>
<keyword evidence="4" id="KW-1185">Reference proteome</keyword>
<dbReference type="Proteomes" id="UP000562027">
    <property type="component" value="Unassembled WGS sequence"/>
</dbReference>
<dbReference type="InterPro" id="IPR003777">
    <property type="entry name" value="XdhC_CoxI"/>
</dbReference>
<feature type="domain" description="XdhC Rossmann" evidence="2">
    <location>
        <begin position="124"/>
        <end position="269"/>
    </location>
</feature>
<sequence>MGPSPLEQVLAALLEQPLVLIEVLGVEGSGPREVGAWMALGEGLALGSIGGGQLEFEAMALARALLAVADGAGFSRRFPLGPSLGQCCGGVVTLGFERLPAGAAQAQALRQRLAPPPEALLPVALFGGGHVGRAIVELLARLPCRVCWVDSREAVFPLDLPAHVQSECSEPVQGAVAGLAPGARVLIMSFSHAEDLDIVAACLRRQRERADLGFIGLIGSKSKWASFRQRLLARGFEEAELAQVRCPIGLPGIRGKQAEVIAIAVVAQLLSL</sequence>
<feature type="domain" description="XdhC- CoxI" evidence="1">
    <location>
        <begin position="16"/>
        <end position="67"/>
    </location>
</feature>
<dbReference type="PANTHER" id="PTHR30388:SF6">
    <property type="entry name" value="XANTHINE DEHYDROGENASE SUBUNIT A-RELATED"/>
    <property type="match status" value="1"/>
</dbReference>
<gene>
    <name evidence="3" type="ORF">HNP55_004417</name>
</gene>
<dbReference type="Gene3D" id="3.40.50.720">
    <property type="entry name" value="NAD(P)-binding Rossmann-like Domain"/>
    <property type="match status" value="1"/>
</dbReference>
<dbReference type="InterPro" id="IPR036291">
    <property type="entry name" value="NAD(P)-bd_dom_sf"/>
</dbReference>
<evidence type="ECO:0000259" key="1">
    <source>
        <dbReference type="Pfam" id="PF02625"/>
    </source>
</evidence>
<evidence type="ECO:0000313" key="4">
    <source>
        <dbReference type="Proteomes" id="UP000562027"/>
    </source>
</evidence>
<dbReference type="PANTHER" id="PTHR30388">
    <property type="entry name" value="ALDEHYDE OXIDOREDUCTASE MOLYBDENUM COFACTOR ASSEMBLY PROTEIN"/>
    <property type="match status" value="1"/>
</dbReference>
<dbReference type="AlphaFoldDB" id="A0A840LGX8"/>
<protein>
    <submittedName>
        <fullName evidence="3">Xanthine dehydrogenase accessory factor</fullName>
    </submittedName>
</protein>
<dbReference type="InterPro" id="IPR027051">
    <property type="entry name" value="XdhC_Rossmann_dom"/>
</dbReference>
<evidence type="ECO:0000259" key="2">
    <source>
        <dbReference type="Pfam" id="PF13478"/>
    </source>
</evidence>
<dbReference type="InterPro" id="IPR014308">
    <property type="entry name" value="Xanthine_DH_XdhC"/>
</dbReference>
<name>A0A840LGX8_9BURK</name>